<dbReference type="OrthoDB" id="47007at2759"/>
<accession>A0A9Q1JXG0</accession>
<keyword evidence="4" id="KW-1185">Reference proteome</keyword>
<dbReference type="InterPro" id="IPR036291">
    <property type="entry name" value="NAD(P)-bd_dom_sf"/>
</dbReference>
<dbReference type="GO" id="GO:0016614">
    <property type="term" value="F:oxidoreductase activity, acting on CH-OH group of donors"/>
    <property type="evidence" value="ECO:0007669"/>
    <property type="project" value="UniProtKB-ARBA"/>
</dbReference>
<dbReference type="InterPro" id="IPR002347">
    <property type="entry name" value="SDR_fam"/>
</dbReference>
<evidence type="ECO:0000256" key="1">
    <source>
        <dbReference type="ARBA" id="ARBA00006484"/>
    </source>
</evidence>
<sequence>MGDGELRKDGNMKYVTRPQAVPLPSLSRVDNPLLGKVALVAGGGSGMGRAVCYDFSLEGATVAFTYVKGEEDRDATDGLALIKEVKSCDAEEPIAIPTDLRYEKNCREVVESIEDVTTNMLRLTFEPNFFAYFFMARESLFPSMNLPLNAL</sequence>
<protein>
    <submittedName>
        <fullName evidence="3">Uncharacterized protein</fullName>
    </submittedName>
</protein>
<comment type="caution">
    <text evidence="3">The sequence shown here is derived from an EMBL/GenBank/DDBJ whole genome shotgun (WGS) entry which is preliminary data.</text>
</comment>
<reference evidence="3" key="1">
    <citation type="submission" date="2022-04" db="EMBL/GenBank/DDBJ databases">
        <title>Carnegiea gigantea Genome sequencing and assembly v2.</title>
        <authorList>
            <person name="Copetti D."/>
            <person name="Sanderson M.J."/>
            <person name="Burquez A."/>
            <person name="Wojciechowski M.F."/>
        </authorList>
    </citation>
    <scope>NUCLEOTIDE SEQUENCE</scope>
    <source>
        <strain evidence="3">SGP5-SGP5p</strain>
        <tissue evidence="3">Aerial part</tissue>
    </source>
</reference>
<dbReference type="Gene3D" id="3.40.50.720">
    <property type="entry name" value="NAD(P)-binding Rossmann-like Domain"/>
    <property type="match status" value="1"/>
</dbReference>
<dbReference type="EMBL" id="JAKOGI010000558">
    <property type="protein sequence ID" value="KAJ8433136.1"/>
    <property type="molecule type" value="Genomic_DNA"/>
</dbReference>
<name>A0A9Q1JXG0_9CARY</name>
<evidence type="ECO:0000313" key="3">
    <source>
        <dbReference type="EMBL" id="KAJ8433136.1"/>
    </source>
</evidence>
<dbReference type="PANTHER" id="PTHR48107:SF16">
    <property type="entry name" value="NADPH-DEPENDENT ALDEHYDE REDUCTASE 1, CHLOROPLASTIC"/>
    <property type="match status" value="1"/>
</dbReference>
<dbReference type="Proteomes" id="UP001153076">
    <property type="component" value="Unassembled WGS sequence"/>
</dbReference>
<dbReference type="PANTHER" id="PTHR48107">
    <property type="entry name" value="NADPH-DEPENDENT ALDEHYDE REDUCTASE-LIKE PROTEIN, CHLOROPLASTIC-RELATED"/>
    <property type="match status" value="1"/>
</dbReference>
<proteinExistence type="inferred from homology"/>
<evidence type="ECO:0000313" key="4">
    <source>
        <dbReference type="Proteomes" id="UP001153076"/>
    </source>
</evidence>
<dbReference type="Pfam" id="PF00106">
    <property type="entry name" value="adh_short"/>
    <property type="match status" value="1"/>
</dbReference>
<dbReference type="SUPFAM" id="SSF51735">
    <property type="entry name" value="NAD(P)-binding Rossmann-fold domains"/>
    <property type="match status" value="1"/>
</dbReference>
<organism evidence="3 4">
    <name type="scientific">Carnegiea gigantea</name>
    <dbReference type="NCBI Taxonomy" id="171969"/>
    <lineage>
        <taxon>Eukaryota</taxon>
        <taxon>Viridiplantae</taxon>
        <taxon>Streptophyta</taxon>
        <taxon>Embryophyta</taxon>
        <taxon>Tracheophyta</taxon>
        <taxon>Spermatophyta</taxon>
        <taxon>Magnoliopsida</taxon>
        <taxon>eudicotyledons</taxon>
        <taxon>Gunneridae</taxon>
        <taxon>Pentapetalae</taxon>
        <taxon>Caryophyllales</taxon>
        <taxon>Cactineae</taxon>
        <taxon>Cactaceae</taxon>
        <taxon>Cactoideae</taxon>
        <taxon>Echinocereeae</taxon>
        <taxon>Carnegiea</taxon>
    </lineage>
</organism>
<gene>
    <name evidence="3" type="ORF">Cgig2_004874</name>
</gene>
<dbReference type="AlphaFoldDB" id="A0A9Q1JXG0"/>
<evidence type="ECO:0000256" key="2">
    <source>
        <dbReference type="ARBA" id="ARBA00023002"/>
    </source>
</evidence>
<comment type="similarity">
    <text evidence="1">Belongs to the short-chain dehydrogenases/reductases (SDR) family.</text>
</comment>
<keyword evidence="2" id="KW-0560">Oxidoreductase</keyword>